<organism evidence="4 5">
    <name type="scientific">Dyadobacter helix</name>
    <dbReference type="NCBI Taxonomy" id="2822344"/>
    <lineage>
        <taxon>Bacteria</taxon>
        <taxon>Pseudomonadati</taxon>
        <taxon>Bacteroidota</taxon>
        <taxon>Cytophagia</taxon>
        <taxon>Cytophagales</taxon>
        <taxon>Spirosomataceae</taxon>
        <taxon>Dyadobacter</taxon>
    </lineage>
</organism>
<comment type="caution">
    <text evidence="4">The sequence shown here is derived from an EMBL/GenBank/DDBJ whole genome shotgun (WGS) entry which is preliminary data.</text>
</comment>
<dbReference type="Gene3D" id="3.40.640.10">
    <property type="entry name" value="Type I PLP-dependent aspartate aminotransferase-like (Major domain)"/>
    <property type="match status" value="1"/>
</dbReference>
<evidence type="ECO:0000259" key="3">
    <source>
        <dbReference type="Pfam" id="PF00155"/>
    </source>
</evidence>
<reference evidence="4" key="1">
    <citation type="submission" date="2021-04" db="EMBL/GenBank/DDBJ databases">
        <authorList>
            <person name="Rodrigo-Torres L."/>
            <person name="Arahal R. D."/>
            <person name="Lucena T."/>
        </authorList>
    </citation>
    <scope>NUCLEOTIDE SEQUENCE</scope>
    <source>
        <strain evidence="4">CECT 9275</strain>
    </source>
</reference>
<keyword evidence="4" id="KW-0012">Acyltransferase</keyword>
<name>A0A916NDS9_9BACT</name>
<evidence type="ECO:0000256" key="2">
    <source>
        <dbReference type="ARBA" id="ARBA00022679"/>
    </source>
</evidence>
<dbReference type="PANTHER" id="PTHR13693">
    <property type="entry name" value="CLASS II AMINOTRANSFERASE/8-AMINO-7-OXONONANOATE SYNTHASE"/>
    <property type="match status" value="1"/>
</dbReference>
<dbReference type="EC" id="2.3.1.29" evidence="4"/>
<dbReference type="InterPro" id="IPR004839">
    <property type="entry name" value="Aminotransferase_I/II_large"/>
</dbReference>
<dbReference type="InterPro" id="IPR015421">
    <property type="entry name" value="PyrdxlP-dep_Trfase_major"/>
</dbReference>
<dbReference type="Gene3D" id="3.90.1150.10">
    <property type="entry name" value="Aspartate Aminotransferase, domain 1"/>
    <property type="match status" value="1"/>
</dbReference>
<keyword evidence="2 4" id="KW-0808">Transferase</keyword>
<feature type="domain" description="Aminotransferase class I/classII large" evidence="3">
    <location>
        <begin position="180"/>
        <end position="357"/>
    </location>
</feature>
<dbReference type="InterPro" id="IPR015424">
    <property type="entry name" value="PyrdxlP-dep_Trfase"/>
</dbReference>
<proteinExistence type="predicted"/>
<dbReference type="GO" id="GO:0016874">
    <property type="term" value="F:ligase activity"/>
    <property type="evidence" value="ECO:0007669"/>
    <property type="project" value="UniProtKB-KW"/>
</dbReference>
<evidence type="ECO:0000313" key="5">
    <source>
        <dbReference type="Proteomes" id="UP000680038"/>
    </source>
</evidence>
<evidence type="ECO:0000256" key="1">
    <source>
        <dbReference type="ARBA" id="ARBA00001933"/>
    </source>
</evidence>
<evidence type="ECO:0000313" key="4">
    <source>
        <dbReference type="EMBL" id="CAG5009975.1"/>
    </source>
</evidence>
<protein>
    <submittedName>
        <fullName evidence="4">2-amino-3-ketobutyrate coenzyme A ligase</fullName>
        <ecNumber evidence="4">2.3.1.29</ecNumber>
    </submittedName>
</protein>
<dbReference type="RefSeq" id="WP_215240969.1">
    <property type="nucleotide sequence ID" value="NZ_CAJRAF010000002.1"/>
</dbReference>
<dbReference type="GO" id="GO:0008890">
    <property type="term" value="F:glycine C-acetyltransferase activity"/>
    <property type="evidence" value="ECO:0007669"/>
    <property type="project" value="UniProtKB-EC"/>
</dbReference>
<gene>
    <name evidence="4" type="primary">kbl_3</name>
    <name evidence="4" type="ORF">DYBT9275_04612</name>
</gene>
<keyword evidence="5" id="KW-1185">Reference proteome</keyword>
<comment type="cofactor">
    <cofactor evidence="1">
        <name>pyridoxal 5'-phosphate</name>
        <dbReference type="ChEBI" id="CHEBI:597326"/>
    </cofactor>
</comment>
<dbReference type="Pfam" id="PF00155">
    <property type="entry name" value="Aminotran_1_2"/>
    <property type="match status" value="1"/>
</dbReference>
<dbReference type="SUPFAM" id="SSF53383">
    <property type="entry name" value="PLP-dependent transferases"/>
    <property type="match status" value="1"/>
</dbReference>
<accession>A0A916NDS9</accession>
<dbReference type="GO" id="GO:0030170">
    <property type="term" value="F:pyridoxal phosphate binding"/>
    <property type="evidence" value="ECO:0007669"/>
    <property type="project" value="InterPro"/>
</dbReference>
<sequence length="364" mass="40479">MIYPTNQLPGRKVIMTDGAEYLWFSGTDYLGMGHHQAYKEFLKQGFSRYGTHFGSSRNNSLRLEIYEETETLFAGYAGAPASLLVSSGMWAGQLVLKEIESIAGNSTADLAKERIRYHYAPGSHPAIWGNNFCSNNLAWQQWASRTIQEIRENPDHIHIVCSDAVGSPWVAKHDFSLFSDLPRSQNIWFVVDDSHGIGVTGDNGKGIYSPLDKLQQNSIVVASLNKGMGIPAGVILAAQDILDRLRQSPWFAGASPSVPAYIYAFRELLLANAYQECYEKMITNIRYFADALTSSGLFVGIADYAVMCSRNISLFDYLLTNGIFASCFSYPLPTDEPVTRLAISALHEKEDLDRLAEVCIHFES</sequence>
<dbReference type="AlphaFoldDB" id="A0A916NDS9"/>
<keyword evidence="4" id="KW-0436">Ligase</keyword>
<dbReference type="InterPro" id="IPR015422">
    <property type="entry name" value="PyrdxlP-dep_Trfase_small"/>
</dbReference>
<dbReference type="Proteomes" id="UP000680038">
    <property type="component" value="Unassembled WGS sequence"/>
</dbReference>
<dbReference type="EMBL" id="CAJRAF010000002">
    <property type="protein sequence ID" value="CAG5009975.1"/>
    <property type="molecule type" value="Genomic_DNA"/>
</dbReference>
<dbReference type="InterPro" id="IPR050087">
    <property type="entry name" value="AON_synthase_class-II"/>
</dbReference>